<feature type="transmembrane region" description="Helical" evidence="6">
    <location>
        <begin position="104"/>
        <end position="126"/>
    </location>
</feature>
<accession>A0AAQ1A5C7</accession>
<feature type="transmembrane region" description="Helical" evidence="6">
    <location>
        <begin position="77"/>
        <end position="98"/>
    </location>
</feature>
<gene>
    <name evidence="9" type="ORF">EGS84_14075</name>
    <name evidence="8" type="ORF">I5687_02680</name>
</gene>
<comment type="caution">
    <text evidence="9">The sequence shown here is derived from an EMBL/GenBank/DDBJ whole genome shotgun (WGS) entry which is preliminary data.</text>
</comment>
<dbReference type="Proteomes" id="UP000282299">
    <property type="component" value="Unassembled WGS sequence"/>
</dbReference>
<evidence type="ECO:0000256" key="5">
    <source>
        <dbReference type="ARBA" id="ARBA00023136"/>
    </source>
</evidence>
<evidence type="ECO:0000313" key="9">
    <source>
        <dbReference type="EMBL" id="RSC17983.1"/>
    </source>
</evidence>
<evidence type="ECO:0000256" key="4">
    <source>
        <dbReference type="ARBA" id="ARBA00022989"/>
    </source>
</evidence>
<dbReference type="InterPro" id="IPR051401">
    <property type="entry name" value="GtrA_CellWall_Glycosyl"/>
</dbReference>
<evidence type="ECO:0000256" key="3">
    <source>
        <dbReference type="ARBA" id="ARBA00022692"/>
    </source>
</evidence>
<dbReference type="RefSeq" id="WP_060816060.1">
    <property type="nucleotide sequence ID" value="NZ_ABTEQQ020000001.1"/>
</dbReference>
<dbReference type="InterPro" id="IPR007267">
    <property type="entry name" value="GtrA_DPMS_TM"/>
</dbReference>
<evidence type="ECO:0000256" key="2">
    <source>
        <dbReference type="ARBA" id="ARBA00009399"/>
    </source>
</evidence>
<dbReference type="GO" id="GO:0005886">
    <property type="term" value="C:plasma membrane"/>
    <property type="evidence" value="ECO:0007669"/>
    <property type="project" value="TreeGrafter"/>
</dbReference>
<dbReference type="EMBL" id="JADVNV010000001">
    <property type="protein sequence ID" value="MBJ9866854.1"/>
    <property type="molecule type" value="Genomic_DNA"/>
</dbReference>
<dbReference type="Pfam" id="PF04138">
    <property type="entry name" value="GtrA_DPMS_TM"/>
    <property type="match status" value="1"/>
</dbReference>
<feature type="transmembrane region" description="Helical" evidence="6">
    <location>
        <begin position="12"/>
        <end position="34"/>
    </location>
</feature>
<proteinExistence type="inferred from homology"/>
<evidence type="ECO:0000259" key="7">
    <source>
        <dbReference type="Pfam" id="PF04138"/>
    </source>
</evidence>
<keyword evidence="5 6" id="KW-0472">Membrane</keyword>
<keyword evidence="4 6" id="KW-1133">Transmembrane helix</keyword>
<reference evidence="8" key="3">
    <citation type="submission" date="2020-11" db="EMBL/GenBank/DDBJ databases">
        <title>Enhanced detection system for hospital associated transmission using whole genome sequencing surveillance.</title>
        <authorList>
            <person name="Harrison L.H."/>
            <person name="Van Tyne D."/>
            <person name="Marsh J.W."/>
            <person name="Griffith M.P."/>
            <person name="Snyder D.J."/>
            <person name="Cooper V.S."/>
            <person name="Mustapha M."/>
        </authorList>
    </citation>
    <scope>NUCLEOTIDE SEQUENCE</scope>
    <source>
        <strain evidence="8">CB00014</strain>
    </source>
</reference>
<dbReference type="PANTHER" id="PTHR38459:SF1">
    <property type="entry name" value="PROPHAGE BACTOPRENOL-LINKED GLUCOSE TRANSLOCASE HOMOLOG"/>
    <property type="match status" value="1"/>
</dbReference>
<feature type="transmembrane region" description="Helical" evidence="6">
    <location>
        <begin position="46"/>
        <end position="65"/>
    </location>
</feature>
<reference evidence="9" key="2">
    <citation type="submission" date="2018-10" db="EMBL/GenBank/DDBJ databases">
        <title>FDA dAtabase for Regulatory Grade micrObial Sequences (FDA-ARGOS): Supporting development and validation of Infectious Disease Dx tests.</title>
        <authorList>
            <person name="Campos J."/>
            <person name="Goldberg B."/>
            <person name="Tallon L.J."/>
            <person name="Sadzewicz L."/>
            <person name="Zhao X."/>
            <person name="Vavikolanu K."/>
            <person name="Mehta A."/>
            <person name="Aluvathingal J."/>
            <person name="Nadendla S."/>
            <person name="Geyer C."/>
            <person name="Nandy P."/>
            <person name="Yan Y."/>
            <person name="Sichtig H."/>
        </authorList>
    </citation>
    <scope>NUCLEOTIDE SEQUENCE</scope>
    <source>
        <strain evidence="9">FDAARGOS_526</strain>
    </source>
</reference>
<dbReference type="Proteomes" id="UP000807555">
    <property type="component" value="Unassembled WGS sequence"/>
</dbReference>
<sequence>MDIKLSAVYQNQAIRYCIVGGMNTAVTACVILALTASGFGLYVSNFSGYVVGILFSYVLNTYFTFSSKPSFRRLVKFIVCCAACYVINLIAMKTTIAFGFENKYLIQLAGMFFYTISGFLINKLWVMK</sequence>
<keyword evidence="3 6" id="KW-0812">Transmembrane</keyword>
<dbReference type="GO" id="GO:0000271">
    <property type="term" value="P:polysaccharide biosynthetic process"/>
    <property type="evidence" value="ECO:0007669"/>
    <property type="project" value="InterPro"/>
</dbReference>
<evidence type="ECO:0000313" key="8">
    <source>
        <dbReference type="EMBL" id="MBJ9866854.1"/>
    </source>
</evidence>
<reference evidence="10" key="1">
    <citation type="submission" date="2018-10" db="EMBL/GenBank/DDBJ databases">
        <title>FDA dAtabase for Regulatory Grade micrObial Sequences (FDA-ARGOS): Supporting development and validation of Infectious Disease Dx tests.</title>
        <authorList>
            <person name="Goldberg B."/>
            <person name="Campos J."/>
            <person name="Tallon L."/>
            <person name="Sadzewicz L."/>
            <person name="Zhao X."/>
            <person name="Vavikolanu K."/>
            <person name="Mehta A."/>
            <person name="Aluvathingal J."/>
            <person name="Nadendla S."/>
            <person name="Geyer C."/>
            <person name="Nandy P."/>
            <person name="Yan Y."/>
            <person name="Sichtig H."/>
        </authorList>
    </citation>
    <scope>NUCLEOTIDE SEQUENCE [LARGE SCALE GENOMIC DNA]</scope>
    <source>
        <strain evidence="10">FDAARGOS_526</strain>
    </source>
</reference>
<organism evidence="9 10">
    <name type="scientific">Citrobacter koseri</name>
    <name type="common">Citrobacter diversus</name>
    <dbReference type="NCBI Taxonomy" id="545"/>
    <lineage>
        <taxon>Bacteria</taxon>
        <taxon>Pseudomonadati</taxon>
        <taxon>Pseudomonadota</taxon>
        <taxon>Gammaproteobacteria</taxon>
        <taxon>Enterobacterales</taxon>
        <taxon>Enterobacteriaceae</taxon>
        <taxon>Citrobacter</taxon>
    </lineage>
</organism>
<dbReference type="EMBL" id="RKIT01000002">
    <property type="protein sequence ID" value="RSC17983.1"/>
    <property type="molecule type" value="Genomic_DNA"/>
</dbReference>
<dbReference type="AlphaFoldDB" id="A0AAQ1A5C7"/>
<evidence type="ECO:0000313" key="10">
    <source>
        <dbReference type="Proteomes" id="UP000282299"/>
    </source>
</evidence>
<evidence type="ECO:0000256" key="6">
    <source>
        <dbReference type="SAM" id="Phobius"/>
    </source>
</evidence>
<protein>
    <submittedName>
        <fullName evidence="9">GtrA family protein</fullName>
    </submittedName>
</protein>
<evidence type="ECO:0000256" key="1">
    <source>
        <dbReference type="ARBA" id="ARBA00004141"/>
    </source>
</evidence>
<comment type="subcellular location">
    <subcellularLocation>
        <location evidence="1">Membrane</location>
        <topology evidence="1">Multi-pass membrane protein</topology>
    </subcellularLocation>
</comment>
<comment type="similarity">
    <text evidence="2">Belongs to the GtrA family.</text>
</comment>
<dbReference type="PROSITE" id="PS51257">
    <property type="entry name" value="PROKAR_LIPOPROTEIN"/>
    <property type="match status" value="1"/>
</dbReference>
<name>A0AAQ1A5C7_CITKO</name>
<dbReference type="PANTHER" id="PTHR38459">
    <property type="entry name" value="PROPHAGE BACTOPRENOL-LINKED GLUCOSE TRANSLOCASE HOMOLOG"/>
    <property type="match status" value="1"/>
</dbReference>
<feature type="domain" description="GtrA/DPMS transmembrane" evidence="7">
    <location>
        <begin position="15"/>
        <end position="126"/>
    </location>
</feature>